<evidence type="ECO:0000313" key="2">
    <source>
        <dbReference type="Proteomes" id="UP000887013"/>
    </source>
</evidence>
<gene>
    <name evidence="1" type="ORF">NPIL_303191</name>
</gene>
<accession>A0A8X6PZ02</accession>
<keyword evidence="2" id="KW-1185">Reference proteome</keyword>
<comment type="caution">
    <text evidence="1">The sequence shown here is derived from an EMBL/GenBank/DDBJ whole genome shotgun (WGS) entry which is preliminary data.</text>
</comment>
<proteinExistence type="predicted"/>
<protein>
    <submittedName>
        <fullName evidence="1">Uncharacterized protein</fullName>
    </submittedName>
</protein>
<feature type="non-terminal residue" evidence="1">
    <location>
        <position position="99"/>
    </location>
</feature>
<reference evidence="1" key="1">
    <citation type="submission" date="2020-08" db="EMBL/GenBank/DDBJ databases">
        <title>Multicomponent nature underlies the extraordinary mechanical properties of spider dragline silk.</title>
        <authorList>
            <person name="Kono N."/>
            <person name="Nakamura H."/>
            <person name="Mori M."/>
            <person name="Yoshida Y."/>
            <person name="Ohtoshi R."/>
            <person name="Malay A.D."/>
            <person name="Moran D.A.P."/>
            <person name="Tomita M."/>
            <person name="Numata K."/>
            <person name="Arakawa K."/>
        </authorList>
    </citation>
    <scope>NUCLEOTIDE SEQUENCE</scope>
</reference>
<sequence length="99" mass="11459">MTFFDEFFQVPDSLNRKKKHRSPPIHMMDMNLIKSVVFIECNLHRDQQPSISSNKLSFGVNPLCDEVSKSRIPARVGYESKFKDPDVMQMANNSKKIGR</sequence>
<organism evidence="1 2">
    <name type="scientific">Nephila pilipes</name>
    <name type="common">Giant wood spider</name>
    <name type="synonym">Nephila maculata</name>
    <dbReference type="NCBI Taxonomy" id="299642"/>
    <lineage>
        <taxon>Eukaryota</taxon>
        <taxon>Metazoa</taxon>
        <taxon>Ecdysozoa</taxon>
        <taxon>Arthropoda</taxon>
        <taxon>Chelicerata</taxon>
        <taxon>Arachnida</taxon>
        <taxon>Araneae</taxon>
        <taxon>Araneomorphae</taxon>
        <taxon>Entelegynae</taxon>
        <taxon>Araneoidea</taxon>
        <taxon>Nephilidae</taxon>
        <taxon>Nephila</taxon>
    </lineage>
</organism>
<dbReference type="Proteomes" id="UP000887013">
    <property type="component" value="Unassembled WGS sequence"/>
</dbReference>
<dbReference type="EMBL" id="BMAW01074175">
    <property type="protein sequence ID" value="GFT90927.1"/>
    <property type="molecule type" value="Genomic_DNA"/>
</dbReference>
<evidence type="ECO:0000313" key="1">
    <source>
        <dbReference type="EMBL" id="GFT90927.1"/>
    </source>
</evidence>
<dbReference type="AlphaFoldDB" id="A0A8X6PZ02"/>
<name>A0A8X6PZ02_NEPPI</name>